<evidence type="ECO:0000256" key="1">
    <source>
        <dbReference type="SAM" id="Phobius"/>
    </source>
</evidence>
<feature type="transmembrane region" description="Helical" evidence="1">
    <location>
        <begin position="237"/>
        <end position="260"/>
    </location>
</feature>
<keyword evidence="3" id="KW-1185">Reference proteome</keyword>
<feature type="transmembrane region" description="Helical" evidence="1">
    <location>
        <begin position="346"/>
        <end position="364"/>
    </location>
</feature>
<feature type="transmembrane region" description="Helical" evidence="1">
    <location>
        <begin position="102"/>
        <end position="122"/>
    </location>
</feature>
<feature type="transmembrane region" description="Helical" evidence="1">
    <location>
        <begin position="44"/>
        <end position="66"/>
    </location>
</feature>
<comment type="caution">
    <text evidence="2">The sequence shown here is derived from an EMBL/GenBank/DDBJ whole genome shotgun (WGS) entry which is preliminary data.</text>
</comment>
<dbReference type="OrthoDB" id="2827525at2"/>
<feature type="transmembrane region" description="Helical" evidence="1">
    <location>
        <begin position="179"/>
        <end position="197"/>
    </location>
</feature>
<dbReference type="AlphaFoldDB" id="A0A2T6AIH3"/>
<feature type="transmembrane region" description="Helical" evidence="1">
    <location>
        <begin position="12"/>
        <end position="32"/>
    </location>
</feature>
<evidence type="ECO:0000313" key="3">
    <source>
        <dbReference type="Proteomes" id="UP000244174"/>
    </source>
</evidence>
<evidence type="ECO:0000313" key="2">
    <source>
        <dbReference type="EMBL" id="PTX43606.1"/>
    </source>
</evidence>
<gene>
    <name evidence="2" type="ORF">C8P64_2135</name>
</gene>
<dbReference type="RefSeq" id="WP_108172018.1">
    <property type="nucleotide sequence ID" value="NZ_QBKQ01000002.1"/>
</dbReference>
<protein>
    <submittedName>
        <fullName evidence="2">Uncharacterized protein</fullName>
    </submittedName>
</protein>
<dbReference type="Proteomes" id="UP000244174">
    <property type="component" value="Unassembled WGS sequence"/>
</dbReference>
<feature type="transmembrane region" description="Helical" evidence="1">
    <location>
        <begin position="281"/>
        <end position="305"/>
    </location>
</feature>
<dbReference type="EMBL" id="QBKQ01000002">
    <property type="protein sequence ID" value="PTX43606.1"/>
    <property type="molecule type" value="Genomic_DNA"/>
</dbReference>
<feature type="transmembrane region" description="Helical" evidence="1">
    <location>
        <begin position="376"/>
        <end position="400"/>
    </location>
</feature>
<sequence length="402" mass="46438">MIRMLKKHSFIAVVYFCLIALLGLGLRLFAVMDIPGTYKYIVHTHSHIALLGWVYTALTTLLYFTYLSSQAIDKKYRILFWFTQATIVGMLFTFPFTGYTLFSIIFSTLFLIASYWFVYFFFKHCPEDLKKKASYKLVRISLWYMVISSIGPWALGIIMSNAGSGSAWYRNAIYFYLHFQYNGWFIVALFGIFIYILEKNGFSLPEHTFKKFYSLLNAGVILTFFLSVLWMKPDWPSYLLALIGGVLQFIAFGVFFRAIYSKALEIFRSLSDLFRFSIRMVVFLFSVKLIAQILGAFPVISEVIFTNMDMIISYIHWVFLGVVSTLLLIFLNYFEMLKLSRFQLNFYLVGFFLTELFIFARGLVNLEVVPTIAAVHWLISLASLVLCVGIATILAGQFLAKD</sequence>
<feature type="transmembrane region" description="Helical" evidence="1">
    <location>
        <begin position="142"/>
        <end position="159"/>
    </location>
</feature>
<keyword evidence="1" id="KW-0472">Membrane</keyword>
<feature type="transmembrane region" description="Helical" evidence="1">
    <location>
        <begin position="212"/>
        <end position="231"/>
    </location>
</feature>
<organism evidence="2 3">
    <name type="scientific">Christiangramia gaetbulicola</name>
    <dbReference type="NCBI Taxonomy" id="703340"/>
    <lineage>
        <taxon>Bacteria</taxon>
        <taxon>Pseudomonadati</taxon>
        <taxon>Bacteroidota</taxon>
        <taxon>Flavobacteriia</taxon>
        <taxon>Flavobacteriales</taxon>
        <taxon>Flavobacteriaceae</taxon>
        <taxon>Christiangramia</taxon>
    </lineage>
</organism>
<feature type="transmembrane region" description="Helical" evidence="1">
    <location>
        <begin position="311"/>
        <end position="334"/>
    </location>
</feature>
<feature type="transmembrane region" description="Helical" evidence="1">
    <location>
        <begin position="78"/>
        <end position="96"/>
    </location>
</feature>
<reference evidence="2 3" key="1">
    <citation type="submission" date="2018-04" db="EMBL/GenBank/DDBJ databases">
        <title>Genomic Encyclopedia of Archaeal and Bacterial Type Strains, Phase II (KMG-II): from individual species to whole genera.</title>
        <authorList>
            <person name="Goeker M."/>
        </authorList>
    </citation>
    <scope>NUCLEOTIDE SEQUENCE [LARGE SCALE GENOMIC DNA]</scope>
    <source>
        <strain evidence="2 3">DSM 23082</strain>
    </source>
</reference>
<proteinExistence type="predicted"/>
<name>A0A2T6AIH3_9FLAO</name>
<keyword evidence="1" id="KW-1133">Transmembrane helix</keyword>
<accession>A0A2T6AIH3</accession>
<keyword evidence="1" id="KW-0812">Transmembrane</keyword>